<dbReference type="Gene3D" id="3.20.20.80">
    <property type="entry name" value="Glycosidases"/>
    <property type="match status" value="1"/>
</dbReference>
<evidence type="ECO:0000256" key="3">
    <source>
        <dbReference type="ARBA" id="ARBA00012780"/>
    </source>
</evidence>
<dbReference type="EC" id="3.2.1.39" evidence="3"/>
<evidence type="ECO:0000256" key="8">
    <source>
        <dbReference type="RuleBase" id="RU004335"/>
    </source>
</evidence>
<dbReference type="STRING" id="2094558.A0A314ZBF4"/>
<dbReference type="GO" id="GO:0042973">
    <property type="term" value="F:glucan endo-1,3-beta-D-glucosidase activity"/>
    <property type="evidence" value="ECO:0007669"/>
    <property type="project" value="UniProtKB-EC"/>
</dbReference>
<organism evidence="9 10">
    <name type="scientific">Prunus yedoensis var. nudiflora</name>
    <dbReference type="NCBI Taxonomy" id="2094558"/>
    <lineage>
        <taxon>Eukaryota</taxon>
        <taxon>Viridiplantae</taxon>
        <taxon>Streptophyta</taxon>
        <taxon>Embryophyta</taxon>
        <taxon>Tracheophyta</taxon>
        <taxon>Spermatophyta</taxon>
        <taxon>Magnoliopsida</taxon>
        <taxon>eudicotyledons</taxon>
        <taxon>Gunneridae</taxon>
        <taxon>Pentapetalae</taxon>
        <taxon>rosids</taxon>
        <taxon>fabids</taxon>
        <taxon>Rosales</taxon>
        <taxon>Rosaceae</taxon>
        <taxon>Amygdaloideae</taxon>
        <taxon>Amygdaleae</taxon>
        <taxon>Prunus</taxon>
    </lineage>
</organism>
<dbReference type="OrthoDB" id="1293114at2759"/>
<evidence type="ECO:0000256" key="5">
    <source>
        <dbReference type="ARBA" id="ARBA00023295"/>
    </source>
</evidence>
<reference evidence="9 10" key="1">
    <citation type="submission" date="2018-02" db="EMBL/GenBank/DDBJ databases">
        <title>Draft genome of wild Prunus yedoensis var. nudiflora.</title>
        <authorList>
            <person name="Baek S."/>
            <person name="Kim J.-H."/>
            <person name="Choi K."/>
            <person name="Kim G.-B."/>
            <person name="Cho A."/>
            <person name="Jang H."/>
            <person name="Shin C.-H."/>
            <person name="Yu H.-J."/>
            <person name="Mun J.-H."/>
        </authorList>
    </citation>
    <scope>NUCLEOTIDE SEQUENCE [LARGE SCALE GENOMIC DNA]</scope>
    <source>
        <strain evidence="10">cv. Jeju island</strain>
        <tissue evidence="9">Leaf</tissue>
    </source>
</reference>
<protein>
    <recommendedName>
        <fullName evidence="3">glucan endo-1,3-beta-D-glucosidase</fullName>
        <ecNumber evidence="3">3.2.1.39</ecNumber>
    </recommendedName>
    <alternativeName>
        <fullName evidence="6">(1-&gt;3)-beta-glucan endohydrolase</fullName>
    </alternativeName>
    <alternativeName>
        <fullName evidence="7">Beta-1,3-endoglucanase</fullName>
    </alternativeName>
</protein>
<dbReference type="EMBL" id="PJQY01000181">
    <property type="protein sequence ID" value="PQQ16669.1"/>
    <property type="molecule type" value="Genomic_DNA"/>
</dbReference>
<dbReference type="SUPFAM" id="SSF51445">
    <property type="entry name" value="(Trans)glycosidases"/>
    <property type="match status" value="1"/>
</dbReference>
<evidence type="ECO:0000256" key="4">
    <source>
        <dbReference type="ARBA" id="ARBA00022801"/>
    </source>
</evidence>
<dbReference type="Pfam" id="PF00332">
    <property type="entry name" value="Glyco_hydro_17"/>
    <property type="match status" value="1"/>
</dbReference>
<evidence type="ECO:0000313" key="10">
    <source>
        <dbReference type="Proteomes" id="UP000250321"/>
    </source>
</evidence>
<sequence>MLLSSMLSPSMHTHQMWRALAYLLGTAEPEQYHANKPAQLSKIPPHLGYQQRQANSYNPHIESPPDFSTFLLPAIRNLHLSLRDLGIRKISVSTTFSFISVITTPFPPSSAQFLEPALDTVVRPLLQFLRDTNSSFLVNLYPYNLYKIRSEIPIGFPLFQEHPFGFRDDLTTGVRYRNLFDMMVDAVISAMAVAGYENIPLIVTETGWPSFSTDPTEIDANPVYAELYLKGLLCHLRSGKGTPLRKEGVSETYIYELLDKQMRKGRNWGILYPNLTAKYKYIQFSGSYCRGFFDMLIMAVGQFLVFAFLRGNGSFSLL</sequence>
<dbReference type="GO" id="GO:0005975">
    <property type="term" value="P:carbohydrate metabolic process"/>
    <property type="evidence" value="ECO:0007669"/>
    <property type="project" value="InterPro"/>
</dbReference>
<dbReference type="PANTHER" id="PTHR32227">
    <property type="entry name" value="GLUCAN ENDO-1,3-BETA-GLUCOSIDASE BG1-RELATED-RELATED"/>
    <property type="match status" value="1"/>
</dbReference>
<accession>A0A314ZBF4</accession>
<keyword evidence="4" id="KW-0378">Hydrolase</keyword>
<keyword evidence="5" id="KW-0326">Glycosidase</keyword>
<comment type="similarity">
    <text evidence="2 8">Belongs to the glycosyl hydrolase 17 family.</text>
</comment>
<evidence type="ECO:0000256" key="6">
    <source>
        <dbReference type="ARBA" id="ARBA00033335"/>
    </source>
</evidence>
<dbReference type="AlphaFoldDB" id="A0A314ZBF4"/>
<proteinExistence type="inferred from homology"/>
<dbReference type="InterPro" id="IPR044965">
    <property type="entry name" value="Glyco_hydro_17_plant"/>
</dbReference>
<evidence type="ECO:0000256" key="2">
    <source>
        <dbReference type="ARBA" id="ARBA00008773"/>
    </source>
</evidence>
<evidence type="ECO:0000256" key="1">
    <source>
        <dbReference type="ARBA" id="ARBA00000382"/>
    </source>
</evidence>
<name>A0A314ZBF4_PRUYE</name>
<evidence type="ECO:0000313" key="9">
    <source>
        <dbReference type="EMBL" id="PQQ16669.1"/>
    </source>
</evidence>
<dbReference type="InterPro" id="IPR000490">
    <property type="entry name" value="Glyco_hydro_17"/>
</dbReference>
<dbReference type="InterPro" id="IPR017853">
    <property type="entry name" value="GH"/>
</dbReference>
<keyword evidence="10" id="KW-1185">Reference proteome</keyword>
<gene>
    <name evidence="9" type="ORF">Pyn_14863</name>
</gene>
<dbReference type="Proteomes" id="UP000250321">
    <property type="component" value="Unassembled WGS sequence"/>
</dbReference>
<evidence type="ECO:0000256" key="7">
    <source>
        <dbReference type="ARBA" id="ARBA00033417"/>
    </source>
</evidence>
<comment type="caution">
    <text evidence="9">The sequence shown here is derived from an EMBL/GenBank/DDBJ whole genome shotgun (WGS) entry which is preliminary data.</text>
</comment>
<comment type="catalytic activity">
    <reaction evidence="1">
        <text>Hydrolysis of (1-&gt;3)-beta-D-glucosidic linkages in (1-&gt;3)-beta-D-glucans.</text>
        <dbReference type="EC" id="3.2.1.39"/>
    </reaction>
</comment>